<reference evidence="3 4" key="1">
    <citation type="submission" date="2019-03" db="EMBL/GenBank/DDBJ databases">
        <title>Freshwater and sediment microbial communities from various areas in North America, analyzing microbe dynamics in response to fracking.</title>
        <authorList>
            <person name="Lamendella R."/>
        </authorList>
    </citation>
    <scope>NUCLEOTIDE SEQUENCE [LARGE SCALE GENOMIC DNA]</scope>
    <source>
        <strain evidence="3 4">114D</strain>
    </source>
</reference>
<proteinExistence type="predicted"/>
<dbReference type="EMBL" id="SNWI01000009">
    <property type="protein sequence ID" value="TDN97825.1"/>
    <property type="molecule type" value="Genomic_DNA"/>
</dbReference>
<dbReference type="Pfam" id="PF14319">
    <property type="entry name" value="Zn_Tnp_IS91"/>
    <property type="match status" value="1"/>
</dbReference>
<organism evidence="3 4">
    <name type="scientific">Sunxiuqinia elliptica</name>
    <dbReference type="NCBI Taxonomy" id="655355"/>
    <lineage>
        <taxon>Bacteria</taxon>
        <taxon>Pseudomonadati</taxon>
        <taxon>Bacteroidota</taxon>
        <taxon>Bacteroidia</taxon>
        <taxon>Marinilabiliales</taxon>
        <taxon>Prolixibacteraceae</taxon>
        <taxon>Sunxiuqinia</taxon>
    </lineage>
</organism>
<dbReference type="PANTHER" id="PTHR37023:SF1">
    <property type="entry name" value="ISSOD25 TRANSPOSASE TNPA_ISSOD25"/>
    <property type="match status" value="1"/>
</dbReference>
<dbReference type="GO" id="GO:0006313">
    <property type="term" value="P:DNA transposition"/>
    <property type="evidence" value="ECO:0007669"/>
    <property type="project" value="InterPro"/>
</dbReference>
<dbReference type="Proteomes" id="UP000294848">
    <property type="component" value="Unassembled WGS sequence"/>
</dbReference>
<feature type="domain" description="Transposase zinc-binding" evidence="2">
    <location>
        <begin position="23"/>
        <end position="100"/>
    </location>
</feature>
<dbReference type="RefSeq" id="WP_133466398.1">
    <property type="nucleotide sequence ID" value="NZ_SNWI01000009.1"/>
</dbReference>
<protein>
    <submittedName>
        <fullName evidence="3">Putative transposase</fullName>
    </submittedName>
</protein>
<name>A0A4R6GT96_9BACT</name>
<dbReference type="InterPro" id="IPR026889">
    <property type="entry name" value="Zn_Tnp"/>
</dbReference>
<dbReference type="PANTHER" id="PTHR37023">
    <property type="entry name" value="TRANSPOSASE"/>
    <property type="match status" value="1"/>
</dbReference>
<comment type="caution">
    <text evidence="3">The sequence shown here is derived from an EMBL/GenBank/DDBJ whole genome shotgun (WGS) entry which is preliminary data.</text>
</comment>
<dbReference type="GO" id="GO:0004803">
    <property type="term" value="F:transposase activity"/>
    <property type="evidence" value="ECO:0007669"/>
    <property type="project" value="InterPro"/>
</dbReference>
<sequence>MKPTFEVADVLRNQRYRLNELCANSWQLRTLQALSVCRTAALGGHVDVCDNTSCGKLHISYNSCRNRHCPKCQGHKREQWMQAREKELFRTSYYHLVFTLPDDLNRLALHRPKLVYHLLFQTAWQVVKAFAANPKFIGAAPGMIAILHTWGQNLSLHPHL</sequence>
<evidence type="ECO:0000259" key="2">
    <source>
        <dbReference type="Pfam" id="PF14319"/>
    </source>
</evidence>
<dbReference type="Pfam" id="PF04986">
    <property type="entry name" value="Y2_Tnp"/>
    <property type="match status" value="1"/>
</dbReference>
<gene>
    <name evidence="3" type="ORF">DET52_109229</name>
</gene>
<dbReference type="InterPro" id="IPR007069">
    <property type="entry name" value="Transposase_32"/>
</dbReference>
<dbReference type="GO" id="GO:0003677">
    <property type="term" value="F:DNA binding"/>
    <property type="evidence" value="ECO:0007669"/>
    <property type="project" value="InterPro"/>
</dbReference>
<accession>A0A4R6GT96</accession>
<dbReference type="AlphaFoldDB" id="A0A4R6GT96"/>
<evidence type="ECO:0000313" key="3">
    <source>
        <dbReference type="EMBL" id="TDN97825.1"/>
    </source>
</evidence>
<evidence type="ECO:0000313" key="4">
    <source>
        <dbReference type="Proteomes" id="UP000294848"/>
    </source>
</evidence>
<feature type="non-terminal residue" evidence="3">
    <location>
        <position position="160"/>
    </location>
</feature>
<feature type="domain" description="Transposase IS801/IS1294" evidence="1">
    <location>
        <begin position="142"/>
        <end position="160"/>
    </location>
</feature>
<evidence type="ECO:0000259" key="1">
    <source>
        <dbReference type="Pfam" id="PF04986"/>
    </source>
</evidence>